<dbReference type="AlphaFoldDB" id="A0A2T2P6P8"/>
<evidence type="ECO:0000313" key="3">
    <source>
        <dbReference type="Proteomes" id="UP000240883"/>
    </source>
</evidence>
<evidence type="ECO:0000256" key="1">
    <source>
        <dbReference type="SAM" id="MobiDB-lite"/>
    </source>
</evidence>
<protein>
    <submittedName>
        <fullName evidence="2">Uncharacterized protein</fullName>
    </submittedName>
</protein>
<evidence type="ECO:0000313" key="2">
    <source>
        <dbReference type="EMBL" id="PSN73350.1"/>
    </source>
</evidence>
<feature type="region of interest" description="Disordered" evidence="1">
    <location>
        <begin position="1"/>
        <end position="29"/>
    </location>
</feature>
<dbReference type="EMBL" id="KZ678129">
    <property type="protein sequence ID" value="PSN73350.1"/>
    <property type="molecule type" value="Genomic_DNA"/>
</dbReference>
<reference evidence="2 3" key="1">
    <citation type="journal article" date="2018" name="Front. Microbiol.">
        <title>Genome-Wide Analysis of Corynespora cassiicola Leaf Fall Disease Putative Effectors.</title>
        <authorList>
            <person name="Lopez D."/>
            <person name="Ribeiro S."/>
            <person name="Label P."/>
            <person name="Fumanal B."/>
            <person name="Venisse J.S."/>
            <person name="Kohler A."/>
            <person name="de Oliveira R.R."/>
            <person name="Labutti K."/>
            <person name="Lipzen A."/>
            <person name="Lail K."/>
            <person name="Bauer D."/>
            <person name="Ohm R.A."/>
            <person name="Barry K.W."/>
            <person name="Spatafora J."/>
            <person name="Grigoriev I.V."/>
            <person name="Martin F.M."/>
            <person name="Pujade-Renaud V."/>
        </authorList>
    </citation>
    <scope>NUCLEOTIDE SEQUENCE [LARGE SCALE GENOMIC DNA]</scope>
    <source>
        <strain evidence="2 3">Philippines</strain>
    </source>
</reference>
<dbReference type="Proteomes" id="UP000240883">
    <property type="component" value="Unassembled WGS sequence"/>
</dbReference>
<proteinExistence type="predicted"/>
<sequence>MMRIQHPEFKPPSPSFSTSSSEGETNSNTLDEKSDAWAHLQWQSLPPGTSISIPIRNTELFPKEYVENWDGAIVKSMVEQRTDNKLVLICVELKHSPFKKLAINWEEPKLMRFFGLEKGDNVGFIVPHQTLRHNEKFMMRKMEGDGAMEGWAVLKHVRHAYLDWLDMFDGAYPTKGPTLDQCARIAARVERYIQAVNREVGHWWAVEQDPKKGMYYRENRAFYIGN</sequence>
<keyword evidence="3" id="KW-1185">Reference proteome</keyword>
<feature type="compositionally biased region" description="Low complexity" evidence="1">
    <location>
        <begin position="15"/>
        <end position="29"/>
    </location>
</feature>
<organism evidence="2 3">
    <name type="scientific">Corynespora cassiicola Philippines</name>
    <dbReference type="NCBI Taxonomy" id="1448308"/>
    <lineage>
        <taxon>Eukaryota</taxon>
        <taxon>Fungi</taxon>
        <taxon>Dikarya</taxon>
        <taxon>Ascomycota</taxon>
        <taxon>Pezizomycotina</taxon>
        <taxon>Dothideomycetes</taxon>
        <taxon>Pleosporomycetidae</taxon>
        <taxon>Pleosporales</taxon>
        <taxon>Corynesporascaceae</taxon>
        <taxon>Corynespora</taxon>
    </lineage>
</organism>
<accession>A0A2T2P6P8</accession>
<name>A0A2T2P6P8_CORCC</name>
<gene>
    <name evidence="2" type="ORF">BS50DRAFT_582893</name>
</gene>